<dbReference type="SUPFAM" id="SSF88659">
    <property type="entry name" value="Sigma3 and sigma4 domains of RNA polymerase sigma factors"/>
    <property type="match status" value="1"/>
</dbReference>
<keyword evidence="4" id="KW-0238">DNA-binding</keyword>
<dbReference type="NCBIfam" id="TIGR02937">
    <property type="entry name" value="sigma70-ECF"/>
    <property type="match status" value="1"/>
</dbReference>
<reference evidence="8 9" key="1">
    <citation type="submission" date="2016-11" db="EMBL/GenBank/DDBJ databases">
        <authorList>
            <person name="Jaros S."/>
            <person name="Januszkiewicz K."/>
            <person name="Wedrychowicz H."/>
        </authorList>
    </citation>
    <scope>NUCLEOTIDE SEQUENCE [LARGE SCALE GENOMIC DNA]</scope>
    <source>
        <strain evidence="8 9">DSM 27063</strain>
    </source>
</reference>
<keyword evidence="3" id="KW-0731">Sigma factor</keyword>
<dbReference type="STRING" id="1168035.SAMN05444280_11039"/>
<dbReference type="GO" id="GO:0016987">
    <property type="term" value="F:sigma factor activity"/>
    <property type="evidence" value="ECO:0007669"/>
    <property type="project" value="UniProtKB-KW"/>
</dbReference>
<dbReference type="Pfam" id="PF04542">
    <property type="entry name" value="Sigma70_r2"/>
    <property type="match status" value="1"/>
</dbReference>
<evidence type="ECO:0000313" key="8">
    <source>
        <dbReference type="EMBL" id="SHJ05192.1"/>
    </source>
</evidence>
<dbReference type="InterPro" id="IPR013249">
    <property type="entry name" value="RNA_pol_sigma70_r4_t2"/>
</dbReference>
<evidence type="ECO:0000256" key="2">
    <source>
        <dbReference type="ARBA" id="ARBA00023015"/>
    </source>
</evidence>
<protein>
    <submittedName>
        <fullName evidence="8">RNA polymerase sigma-70 factor, ECF subfamily</fullName>
    </submittedName>
</protein>
<evidence type="ECO:0000256" key="3">
    <source>
        <dbReference type="ARBA" id="ARBA00023082"/>
    </source>
</evidence>
<dbReference type="GO" id="GO:0006352">
    <property type="term" value="P:DNA-templated transcription initiation"/>
    <property type="evidence" value="ECO:0007669"/>
    <property type="project" value="InterPro"/>
</dbReference>
<dbReference type="GO" id="GO:0003677">
    <property type="term" value="F:DNA binding"/>
    <property type="evidence" value="ECO:0007669"/>
    <property type="project" value="UniProtKB-KW"/>
</dbReference>
<keyword evidence="5" id="KW-0804">Transcription</keyword>
<proteinExistence type="inferred from homology"/>
<dbReference type="Pfam" id="PF08281">
    <property type="entry name" value="Sigma70_r4_2"/>
    <property type="match status" value="1"/>
</dbReference>
<dbReference type="InterPro" id="IPR014284">
    <property type="entry name" value="RNA_pol_sigma-70_dom"/>
</dbReference>
<evidence type="ECO:0000313" key="9">
    <source>
        <dbReference type="Proteomes" id="UP000184050"/>
    </source>
</evidence>
<evidence type="ECO:0000259" key="6">
    <source>
        <dbReference type="Pfam" id="PF04542"/>
    </source>
</evidence>
<dbReference type="InterPro" id="IPR013325">
    <property type="entry name" value="RNA_pol_sigma_r2"/>
</dbReference>
<keyword evidence="2" id="KW-0805">Transcription regulation</keyword>
<dbReference type="Proteomes" id="UP000184050">
    <property type="component" value="Unassembled WGS sequence"/>
</dbReference>
<name>A0A1M6G5G8_9BACT</name>
<dbReference type="RefSeq" id="WP_073168250.1">
    <property type="nucleotide sequence ID" value="NZ_FQZE01000010.1"/>
</dbReference>
<dbReference type="PANTHER" id="PTHR43133:SF8">
    <property type="entry name" value="RNA POLYMERASE SIGMA FACTOR HI_1459-RELATED"/>
    <property type="match status" value="1"/>
</dbReference>
<dbReference type="InterPro" id="IPR039425">
    <property type="entry name" value="RNA_pol_sigma-70-like"/>
</dbReference>
<sequence>MTTGEFEQLIAKQKDKLYRFAFSILKNNEDAQDAVQELVVKLWGNKKSLDKTRNLESYCLNTLKNHCFDLLRKEKHKIDYQNSNVHNVAIDPDLENLDLVEKLRHELQNLPRQQRLAVELKDFQGYNYEEISEILEQSINAVRTNVSRGRKKLHEIFKEELKYADYI</sequence>
<evidence type="ECO:0000259" key="7">
    <source>
        <dbReference type="Pfam" id="PF08281"/>
    </source>
</evidence>
<dbReference type="Gene3D" id="1.10.10.10">
    <property type="entry name" value="Winged helix-like DNA-binding domain superfamily/Winged helix DNA-binding domain"/>
    <property type="match status" value="1"/>
</dbReference>
<dbReference type="SUPFAM" id="SSF88946">
    <property type="entry name" value="Sigma2 domain of RNA polymerase sigma factors"/>
    <property type="match status" value="1"/>
</dbReference>
<dbReference type="Gene3D" id="1.10.1740.10">
    <property type="match status" value="1"/>
</dbReference>
<feature type="domain" description="RNA polymerase sigma factor 70 region 4 type 2" evidence="7">
    <location>
        <begin position="102"/>
        <end position="153"/>
    </location>
</feature>
<accession>A0A1M6G5G8</accession>
<dbReference type="InterPro" id="IPR036388">
    <property type="entry name" value="WH-like_DNA-bd_sf"/>
</dbReference>
<evidence type="ECO:0000256" key="1">
    <source>
        <dbReference type="ARBA" id="ARBA00010641"/>
    </source>
</evidence>
<dbReference type="AlphaFoldDB" id="A0A1M6G5G8"/>
<dbReference type="PANTHER" id="PTHR43133">
    <property type="entry name" value="RNA POLYMERASE ECF-TYPE SIGMA FACTO"/>
    <property type="match status" value="1"/>
</dbReference>
<comment type="similarity">
    <text evidence="1">Belongs to the sigma-70 factor family. ECF subfamily.</text>
</comment>
<keyword evidence="9" id="KW-1185">Reference proteome</keyword>
<dbReference type="OrthoDB" id="795989at2"/>
<organism evidence="8 9">
    <name type="scientific">Tangfeifania diversioriginum</name>
    <dbReference type="NCBI Taxonomy" id="1168035"/>
    <lineage>
        <taxon>Bacteria</taxon>
        <taxon>Pseudomonadati</taxon>
        <taxon>Bacteroidota</taxon>
        <taxon>Bacteroidia</taxon>
        <taxon>Marinilabiliales</taxon>
        <taxon>Prolixibacteraceae</taxon>
        <taxon>Tangfeifania</taxon>
    </lineage>
</organism>
<feature type="domain" description="RNA polymerase sigma-70 region 2" evidence="6">
    <location>
        <begin position="10"/>
        <end position="75"/>
    </location>
</feature>
<dbReference type="InterPro" id="IPR007627">
    <property type="entry name" value="RNA_pol_sigma70_r2"/>
</dbReference>
<gene>
    <name evidence="8" type="ORF">SAMN05444280_11039</name>
</gene>
<dbReference type="CDD" id="cd06171">
    <property type="entry name" value="Sigma70_r4"/>
    <property type="match status" value="1"/>
</dbReference>
<dbReference type="EMBL" id="FQZE01000010">
    <property type="protein sequence ID" value="SHJ05192.1"/>
    <property type="molecule type" value="Genomic_DNA"/>
</dbReference>
<evidence type="ECO:0000256" key="5">
    <source>
        <dbReference type="ARBA" id="ARBA00023163"/>
    </source>
</evidence>
<evidence type="ECO:0000256" key="4">
    <source>
        <dbReference type="ARBA" id="ARBA00023125"/>
    </source>
</evidence>
<dbReference type="InterPro" id="IPR013324">
    <property type="entry name" value="RNA_pol_sigma_r3/r4-like"/>
</dbReference>